<dbReference type="Pfam" id="PF20684">
    <property type="entry name" value="Fung_rhodopsin"/>
    <property type="match status" value="1"/>
</dbReference>
<feature type="transmembrane region" description="Helical" evidence="6">
    <location>
        <begin position="27"/>
        <end position="48"/>
    </location>
</feature>
<evidence type="ECO:0000256" key="5">
    <source>
        <dbReference type="ARBA" id="ARBA00038359"/>
    </source>
</evidence>
<keyword evidence="2 6" id="KW-0812">Transmembrane</keyword>
<evidence type="ECO:0000256" key="3">
    <source>
        <dbReference type="ARBA" id="ARBA00022989"/>
    </source>
</evidence>
<evidence type="ECO:0000256" key="6">
    <source>
        <dbReference type="SAM" id="Phobius"/>
    </source>
</evidence>
<feature type="signal peptide" evidence="7">
    <location>
        <begin position="1"/>
        <end position="17"/>
    </location>
</feature>
<evidence type="ECO:0000259" key="8">
    <source>
        <dbReference type="Pfam" id="PF20684"/>
    </source>
</evidence>
<dbReference type="Proteomes" id="UP000309076">
    <property type="component" value="Unassembled WGS sequence"/>
</dbReference>
<accession>A0AB74J5M1</accession>
<dbReference type="AlphaFoldDB" id="A0AB74J5M1"/>
<dbReference type="EMBL" id="QZAM01000028">
    <property type="protein sequence ID" value="THW49602.1"/>
    <property type="molecule type" value="Genomic_DNA"/>
</dbReference>
<keyword evidence="4 6" id="KW-0472">Membrane</keyword>
<dbReference type="InterPro" id="IPR052337">
    <property type="entry name" value="SAT4-like"/>
</dbReference>
<keyword evidence="7" id="KW-0732">Signal</keyword>
<reference evidence="9 10" key="1">
    <citation type="submission" date="2018-10" db="EMBL/GenBank/DDBJ databases">
        <title>Fifty Aureobasidium pullulans genomes reveal a recombining polyextremotolerant generalist.</title>
        <authorList>
            <person name="Gostincar C."/>
            <person name="Turk M."/>
            <person name="Zajc J."/>
            <person name="Gunde-Cimerman N."/>
        </authorList>
    </citation>
    <scope>NUCLEOTIDE SEQUENCE [LARGE SCALE GENOMIC DNA]</scope>
    <source>
        <strain evidence="9 10">EXF-10796</strain>
    </source>
</reference>
<evidence type="ECO:0000313" key="10">
    <source>
        <dbReference type="Proteomes" id="UP000309076"/>
    </source>
</evidence>
<evidence type="ECO:0000313" key="9">
    <source>
        <dbReference type="EMBL" id="THW49602.1"/>
    </source>
</evidence>
<comment type="caution">
    <text evidence="9">The sequence shown here is derived from an EMBL/GenBank/DDBJ whole genome shotgun (WGS) entry which is preliminary data.</text>
</comment>
<feature type="domain" description="Rhodopsin" evidence="8">
    <location>
        <begin position="4"/>
        <end position="174"/>
    </location>
</feature>
<dbReference type="PANTHER" id="PTHR33048:SF47">
    <property type="entry name" value="INTEGRAL MEMBRANE PROTEIN-RELATED"/>
    <property type="match status" value="1"/>
</dbReference>
<feature type="transmembrane region" description="Helical" evidence="6">
    <location>
        <begin position="110"/>
        <end position="129"/>
    </location>
</feature>
<feature type="chain" id="PRO_5044493920" description="Rhodopsin domain-containing protein" evidence="7">
    <location>
        <begin position="18"/>
        <end position="277"/>
    </location>
</feature>
<dbReference type="GO" id="GO:0016020">
    <property type="term" value="C:membrane"/>
    <property type="evidence" value="ECO:0007669"/>
    <property type="project" value="UniProtKB-SubCell"/>
</dbReference>
<evidence type="ECO:0000256" key="1">
    <source>
        <dbReference type="ARBA" id="ARBA00004141"/>
    </source>
</evidence>
<proteinExistence type="inferred from homology"/>
<feature type="transmembrane region" description="Helical" evidence="6">
    <location>
        <begin position="149"/>
        <end position="169"/>
    </location>
</feature>
<comment type="subcellular location">
    <subcellularLocation>
        <location evidence="1">Membrane</location>
        <topology evidence="1">Multi-pass membrane protein</topology>
    </subcellularLocation>
</comment>
<comment type="similarity">
    <text evidence="5">Belongs to the SAT4 family.</text>
</comment>
<organism evidence="9 10">
    <name type="scientific">Aureobasidium pullulans</name>
    <name type="common">Black yeast</name>
    <name type="synonym">Pullularia pullulans</name>
    <dbReference type="NCBI Taxonomy" id="5580"/>
    <lineage>
        <taxon>Eukaryota</taxon>
        <taxon>Fungi</taxon>
        <taxon>Dikarya</taxon>
        <taxon>Ascomycota</taxon>
        <taxon>Pezizomycotina</taxon>
        <taxon>Dothideomycetes</taxon>
        <taxon>Dothideomycetidae</taxon>
        <taxon>Dothideales</taxon>
        <taxon>Saccotheciaceae</taxon>
        <taxon>Aureobasidium</taxon>
    </lineage>
</organism>
<evidence type="ECO:0000256" key="4">
    <source>
        <dbReference type="ARBA" id="ARBA00023136"/>
    </source>
</evidence>
<sequence>MFGRLSFCAFLLCVAHTDPRAKKWPIWTFIVLQVLINVTAAILLLSTCGSHLEDLWMLNIGAYFKYCLDIDIQSNYAYFAGAFNTLTDLFLTIQPAILIMHTKMRMGNKVGVASLLCLSIIAMIAAIVRTVAAHTLSDISDYTYDLTPFVTWVSVELNVVLTVTSLPLLRPLARETRERTARLLSINRKIKEPWDDTISLRSMHTGQEDVESKTGAGVGVTALGNHSRDGFASQQDPESVIRTVEVSISYEKNDSPLIHAALVGLVQGQAMERLAGR</sequence>
<keyword evidence="3 6" id="KW-1133">Transmembrane helix</keyword>
<protein>
    <recommendedName>
        <fullName evidence="8">Rhodopsin domain-containing protein</fullName>
    </recommendedName>
</protein>
<evidence type="ECO:0000256" key="2">
    <source>
        <dbReference type="ARBA" id="ARBA00022692"/>
    </source>
</evidence>
<dbReference type="InterPro" id="IPR049326">
    <property type="entry name" value="Rhodopsin_dom_fungi"/>
</dbReference>
<dbReference type="PANTHER" id="PTHR33048">
    <property type="entry name" value="PTH11-LIKE INTEGRAL MEMBRANE PROTEIN (AFU_ORTHOLOGUE AFUA_5G11245)"/>
    <property type="match status" value="1"/>
</dbReference>
<gene>
    <name evidence="9" type="ORF">D6D21_02360</name>
</gene>
<evidence type="ECO:0000256" key="7">
    <source>
        <dbReference type="SAM" id="SignalP"/>
    </source>
</evidence>
<name>A0AB74J5M1_AURPU</name>